<protein>
    <submittedName>
        <fullName evidence="1">Uncharacterized protein</fullName>
    </submittedName>
</protein>
<proteinExistence type="predicted"/>
<sequence>MTQRTENFFSFGHKCVSLFPGTEAHSLSHLCDGCSLCAGCRLQQGFCSSCHSLQGSILMQVLYQLSRRGSPLSISTIQKPGEGTFLRREEPVQRPGAAA</sequence>
<name>A0ABN8YE49_RANTA</name>
<dbReference type="Proteomes" id="UP001176941">
    <property type="component" value="Chromosome 19"/>
</dbReference>
<evidence type="ECO:0000313" key="1">
    <source>
        <dbReference type="EMBL" id="CAI9159290.1"/>
    </source>
</evidence>
<reference evidence="1" key="1">
    <citation type="submission" date="2023-04" db="EMBL/GenBank/DDBJ databases">
        <authorList>
            <consortium name="ELIXIR-Norway"/>
        </authorList>
    </citation>
    <scope>NUCLEOTIDE SEQUENCE [LARGE SCALE GENOMIC DNA]</scope>
</reference>
<dbReference type="EMBL" id="OX459955">
    <property type="protein sequence ID" value="CAI9159290.1"/>
    <property type="molecule type" value="Genomic_DNA"/>
</dbReference>
<gene>
    <name evidence="1" type="ORF">MRATA1EN1_LOCUS8252</name>
</gene>
<organism evidence="1 2">
    <name type="scientific">Rangifer tarandus platyrhynchus</name>
    <name type="common">Svalbard reindeer</name>
    <dbReference type="NCBI Taxonomy" id="3082113"/>
    <lineage>
        <taxon>Eukaryota</taxon>
        <taxon>Metazoa</taxon>
        <taxon>Chordata</taxon>
        <taxon>Craniata</taxon>
        <taxon>Vertebrata</taxon>
        <taxon>Euteleostomi</taxon>
        <taxon>Mammalia</taxon>
        <taxon>Eutheria</taxon>
        <taxon>Laurasiatheria</taxon>
        <taxon>Artiodactyla</taxon>
        <taxon>Ruminantia</taxon>
        <taxon>Pecora</taxon>
        <taxon>Cervidae</taxon>
        <taxon>Odocoileinae</taxon>
        <taxon>Rangifer</taxon>
    </lineage>
</organism>
<accession>A0ABN8YE49</accession>
<keyword evidence="2" id="KW-1185">Reference proteome</keyword>
<evidence type="ECO:0000313" key="2">
    <source>
        <dbReference type="Proteomes" id="UP001176941"/>
    </source>
</evidence>